<dbReference type="Pfam" id="PF07690">
    <property type="entry name" value="MFS_1"/>
    <property type="match status" value="1"/>
</dbReference>
<dbReference type="OrthoDB" id="63984at2"/>
<name>A0A1H2KYF7_9ACTN</name>
<keyword evidence="4" id="KW-1003">Cell membrane</keyword>
<comment type="similarity">
    <text evidence="2">Belongs to the major facilitator superfamily.</text>
</comment>
<keyword evidence="5 8" id="KW-0812">Transmembrane</keyword>
<keyword evidence="7 8" id="KW-0472">Membrane</keyword>
<feature type="transmembrane region" description="Helical" evidence="8">
    <location>
        <begin position="147"/>
        <end position="170"/>
    </location>
</feature>
<dbReference type="CDD" id="cd17324">
    <property type="entry name" value="MFS_NepI_like"/>
    <property type="match status" value="1"/>
</dbReference>
<evidence type="ECO:0000256" key="4">
    <source>
        <dbReference type="ARBA" id="ARBA00022475"/>
    </source>
</evidence>
<keyword evidence="3" id="KW-0813">Transport</keyword>
<dbReference type="PANTHER" id="PTHR43271:SF1">
    <property type="entry name" value="INNER MEMBRANE TRANSPORT PROTEIN YNFM"/>
    <property type="match status" value="1"/>
</dbReference>
<dbReference type="PANTHER" id="PTHR43271">
    <property type="entry name" value="BLL2771 PROTEIN"/>
    <property type="match status" value="1"/>
</dbReference>
<feature type="transmembrane region" description="Helical" evidence="8">
    <location>
        <begin position="328"/>
        <end position="351"/>
    </location>
</feature>
<evidence type="ECO:0000256" key="8">
    <source>
        <dbReference type="SAM" id="Phobius"/>
    </source>
</evidence>
<feature type="transmembrane region" description="Helical" evidence="8">
    <location>
        <begin position="238"/>
        <end position="259"/>
    </location>
</feature>
<feature type="transmembrane region" description="Helical" evidence="8">
    <location>
        <begin position="118"/>
        <end position="140"/>
    </location>
</feature>
<feature type="transmembrane region" description="Helical" evidence="8">
    <location>
        <begin position="27"/>
        <end position="49"/>
    </location>
</feature>
<evidence type="ECO:0000256" key="2">
    <source>
        <dbReference type="ARBA" id="ARBA00008335"/>
    </source>
</evidence>
<organism evidence="10 11">
    <name type="scientific">Jiangella alkaliphila</name>
    <dbReference type="NCBI Taxonomy" id="419479"/>
    <lineage>
        <taxon>Bacteria</taxon>
        <taxon>Bacillati</taxon>
        <taxon>Actinomycetota</taxon>
        <taxon>Actinomycetes</taxon>
        <taxon>Jiangellales</taxon>
        <taxon>Jiangellaceae</taxon>
        <taxon>Jiangella</taxon>
    </lineage>
</organism>
<feature type="transmembrane region" description="Helical" evidence="8">
    <location>
        <begin position="363"/>
        <end position="386"/>
    </location>
</feature>
<keyword evidence="6 8" id="KW-1133">Transmembrane helix</keyword>
<evidence type="ECO:0000313" key="10">
    <source>
        <dbReference type="EMBL" id="SDU73401.1"/>
    </source>
</evidence>
<feature type="transmembrane region" description="Helical" evidence="8">
    <location>
        <begin position="182"/>
        <end position="201"/>
    </location>
</feature>
<feature type="transmembrane region" description="Helical" evidence="8">
    <location>
        <begin position="61"/>
        <end position="81"/>
    </location>
</feature>
<keyword evidence="11" id="KW-1185">Reference proteome</keyword>
<dbReference type="SUPFAM" id="SSF103473">
    <property type="entry name" value="MFS general substrate transporter"/>
    <property type="match status" value="1"/>
</dbReference>
<dbReference type="EMBL" id="LT629791">
    <property type="protein sequence ID" value="SDU73401.1"/>
    <property type="molecule type" value="Genomic_DNA"/>
</dbReference>
<dbReference type="Gene3D" id="1.20.1250.20">
    <property type="entry name" value="MFS general substrate transporter like domains"/>
    <property type="match status" value="1"/>
</dbReference>
<evidence type="ECO:0000256" key="5">
    <source>
        <dbReference type="ARBA" id="ARBA00022692"/>
    </source>
</evidence>
<gene>
    <name evidence="10" type="ORF">SAMN04488563_4531</name>
</gene>
<dbReference type="InterPro" id="IPR020846">
    <property type="entry name" value="MFS_dom"/>
</dbReference>
<reference evidence="11" key="1">
    <citation type="submission" date="2016-10" db="EMBL/GenBank/DDBJ databases">
        <authorList>
            <person name="Varghese N."/>
            <person name="Submissions S."/>
        </authorList>
    </citation>
    <scope>NUCLEOTIDE SEQUENCE [LARGE SCALE GENOMIC DNA]</scope>
    <source>
        <strain evidence="11">DSM 45079</strain>
    </source>
</reference>
<dbReference type="STRING" id="419479.SAMN04488563_4531"/>
<feature type="transmembrane region" description="Helical" evidence="8">
    <location>
        <begin position="93"/>
        <end position="112"/>
    </location>
</feature>
<feature type="domain" description="Major facilitator superfamily (MFS) profile" evidence="9">
    <location>
        <begin position="23"/>
        <end position="415"/>
    </location>
</feature>
<sequence>MPAARGAAAAEPPPGGYRRGSAGYRRASAAAFLAGAGTFALLYGAQALLPQLSDAFDVSAATASLALSAATGAIAVSLLPMSAASARWGTSRVITVSLAAATVLALLVPLAPSFPVLLVLRAAQGVAMAGVPALAIAYLGRIIHPSALGGAVGLLVAGNTMGGLSGRLIAAAVSDLLGWRPAFAVTAVFATACLAAFWWLLPTRETGPETGPETGRERRRGAEVAAPRYVAEQLRDPVLLRLFGLSFVLMAAFVTVYNYLPYRLLAAPFALSATAVGLVFLAYVPGSVSAGVAGRLGDRLGRRAVLWASVLLAQLAILLTWPDLLGCVVAGLVLFTVGFFGAHATASTAVTHRAVRGRAQASALYLTAYYAGSSLGGSLSGLAFAAYGWTGIVGFVTCAILLASWLVSGVWAKRR</sequence>
<feature type="transmembrane region" description="Helical" evidence="8">
    <location>
        <begin position="265"/>
        <end position="284"/>
    </location>
</feature>
<dbReference type="PROSITE" id="PS50850">
    <property type="entry name" value="MFS"/>
    <property type="match status" value="1"/>
</dbReference>
<dbReference type="InterPro" id="IPR036259">
    <property type="entry name" value="MFS_trans_sf"/>
</dbReference>
<evidence type="ECO:0000256" key="7">
    <source>
        <dbReference type="ARBA" id="ARBA00023136"/>
    </source>
</evidence>
<feature type="transmembrane region" description="Helical" evidence="8">
    <location>
        <begin position="304"/>
        <end position="322"/>
    </location>
</feature>
<evidence type="ECO:0000256" key="6">
    <source>
        <dbReference type="ARBA" id="ARBA00022989"/>
    </source>
</evidence>
<dbReference type="RefSeq" id="WP_046770500.1">
    <property type="nucleotide sequence ID" value="NZ_LBMC01000020.1"/>
</dbReference>
<protein>
    <submittedName>
        <fullName evidence="10">MFS transporter, YNFM family, putative membrane transport protein</fullName>
    </submittedName>
</protein>
<dbReference type="AlphaFoldDB" id="A0A1H2KYF7"/>
<dbReference type="InterPro" id="IPR011701">
    <property type="entry name" value="MFS"/>
</dbReference>
<accession>A0A1H2KYF7</accession>
<proteinExistence type="inferred from homology"/>
<evidence type="ECO:0000256" key="1">
    <source>
        <dbReference type="ARBA" id="ARBA00004651"/>
    </source>
</evidence>
<evidence type="ECO:0000259" key="9">
    <source>
        <dbReference type="PROSITE" id="PS50850"/>
    </source>
</evidence>
<evidence type="ECO:0000256" key="3">
    <source>
        <dbReference type="ARBA" id="ARBA00022448"/>
    </source>
</evidence>
<evidence type="ECO:0000313" key="11">
    <source>
        <dbReference type="Proteomes" id="UP000182977"/>
    </source>
</evidence>
<feature type="transmembrane region" description="Helical" evidence="8">
    <location>
        <begin position="392"/>
        <end position="412"/>
    </location>
</feature>
<comment type="subcellular location">
    <subcellularLocation>
        <location evidence="1">Cell membrane</location>
        <topology evidence="1">Multi-pass membrane protein</topology>
    </subcellularLocation>
</comment>
<dbReference type="Proteomes" id="UP000182977">
    <property type="component" value="Chromosome I"/>
</dbReference>
<dbReference type="GO" id="GO:0005886">
    <property type="term" value="C:plasma membrane"/>
    <property type="evidence" value="ECO:0007669"/>
    <property type="project" value="UniProtKB-SubCell"/>
</dbReference>
<dbReference type="GO" id="GO:0022857">
    <property type="term" value="F:transmembrane transporter activity"/>
    <property type="evidence" value="ECO:0007669"/>
    <property type="project" value="InterPro"/>
</dbReference>